<dbReference type="Proteomes" id="UP001501074">
    <property type="component" value="Unassembled WGS sequence"/>
</dbReference>
<evidence type="ECO:0000313" key="2">
    <source>
        <dbReference type="Proteomes" id="UP001501074"/>
    </source>
</evidence>
<gene>
    <name evidence="1" type="ORF">GCM10022223_49950</name>
</gene>
<dbReference type="EMBL" id="BAAAZO010000009">
    <property type="protein sequence ID" value="GAA3626642.1"/>
    <property type="molecule type" value="Genomic_DNA"/>
</dbReference>
<name>A0ABP7A7U5_9ACTN</name>
<comment type="caution">
    <text evidence="1">The sequence shown here is derived from an EMBL/GenBank/DDBJ whole genome shotgun (WGS) entry which is preliminary data.</text>
</comment>
<proteinExistence type="predicted"/>
<accession>A0ABP7A7U5</accession>
<reference evidence="2" key="1">
    <citation type="journal article" date="2019" name="Int. J. Syst. Evol. Microbiol.">
        <title>The Global Catalogue of Microorganisms (GCM) 10K type strain sequencing project: providing services to taxonomists for standard genome sequencing and annotation.</title>
        <authorList>
            <consortium name="The Broad Institute Genomics Platform"/>
            <consortium name="The Broad Institute Genome Sequencing Center for Infectious Disease"/>
            <person name="Wu L."/>
            <person name="Ma J."/>
        </authorList>
    </citation>
    <scope>NUCLEOTIDE SEQUENCE [LARGE SCALE GENOMIC DNA]</scope>
    <source>
        <strain evidence="2">JCM 16902</strain>
    </source>
</reference>
<evidence type="ECO:0000313" key="1">
    <source>
        <dbReference type="EMBL" id="GAA3626642.1"/>
    </source>
</evidence>
<organism evidence="1 2">
    <name type="scientific">Kineosporia mesophila</name>
    <dbReference type="NCBI Taxonomy" id="566012"/>
    <lineage>
        <taxon>Bacteria</taxon>
        <taxon>Bacillati</taxon>
        <taxon>Actinomycetota</taxon>
        <taxon>Actinomycetes</taxon>
        <taxon>Kineosporiales</taxon>
        <taxon>Kineosporiaceae</taxon>
        <taxon>Kineosporia</taxon>
    </lineage>
</organism>
<keyword evidence="2" id="KW-1185">Reference proteome</keyword>
<protein>
    <submittedName>
        <fullName evidence="1">Uncharacterized protein</fullName>
    </submittedName>
</protein>
<sequence>MRVDLEAEPDLLEDGVGLVLPGLTVLDRRLVLELSEVHELADRRPRLGGDFDKVEVGLLGETQRVFDPDDADLLPVGADQPHLWDADTVVNPGLADVLLLRTVSVTAGKQEKAPGCRRSGASVTVARQTDLPFACTPTSHGRGLLLVGRSGPGPDVIAPKCCDGGWERLHLAHQALSRTHP</sequence>